<comment type="caution">
    <text evidence="1">The sequence shown here is derived from an EMBL/GenBank/DDBJ whole genome shotgun (WGS) entry which is preliminary data.</text>
</comment>
<dbReference type="Gene3D" id="3.40.50.1110">
    <property type="entry name" value="SGNH hydrolase"/>
    <property type="match status" value="1"/>
</dbReference>
<reference evidence="2" key="1">
    <citation type="submission" date="2017-09" db="EMBL/GenBank/DDBJ databases">
        <title>Depth-based differentiation of microbial function through sediment-hosted aquifers and enrichment of novel symbionts in the deep terrestrial subsurface.</title>
        <authorList>
            <person name="Probst A.J."/>
            <person name="Ladd B."/>
            <person name="Jarett J.K."/>
            <person name="Geller-Mcgrath D.E."/>
            <person name="Sieber C.M.K."/>
            <person name="Emerson J.B."/>
            <person name="Anantharaman K."/>
            <person name="Thomas B.C."/>
            <person name="Malmstrom R."/>
            <person name="Stieglmeier M."/>
            <person name="Klingl A."/>
            <person name="Woyke T."/>
            <person name="Ryan C.M."/>
            <person name="Banfield J.F."/>
        </authorList>
    </citation>
    <scope>NUCLEOTIDE SEQUENCE [LARGE SCALE GENOMIC DNA]</scope>
</reference>
<sequence length="246" mass="28522">MKKIKVLFIHHSTGGLLLHQGKIRELLLKEAPQIQLWDHGYNLRKNIFSFLAVRTFHTGLSDQDGKMTGTDYDINLSNNSPKEYDEIFSRSSVDGTLKKILSYDIIAFKNCFPTTKIISDDMLEEHKNYYQNISDNLQKYPEKNFVIFTPPPLRSEATKSTYAKRARELSKWMKEALTHPNVKVFDFFDLLANNENVLKREYCSPLFFDSHPNRRANSEIGLKFVEMLIQSGCNSPMLCVERLSFP</sequence>
<accession>A0A2M7U002</accession>
<evidence type="ECO:0008006" key="3">
    <source>
        <dbReference type="Google" id="ProtNLM"/>
    </source>
</evidence>
<organism evidence="1 2">
    <name type="scientific">Candidatus Roizmanbacteria bacterium CG_4_10_14_0_2_um_filter_39_13</name>
    <dbReference type="NCBI Taxonomy" id="1974825"/>
    <lineage>
        <taxon>Bacteria</taxon>
        <taxon>Candidatus Roizmaniibacteriota</taxon>
    </lineage>
</organism>
<dbReference type="EMBL" id="PFOB01000023">
    <property type="protein sequence ID" value="PIZ63400.1"/>
    <property type="molecule type" value="Genomic_DNA"/>
</dbReference>
<dbReference type="AlphaFoldDB" id="A0A2M7U002"/>
<evidence type="ECO:0000313" key="2">
    <source>
        <dbReference type="Proteomes" id="UP000228503"/>
    </source>
</evidence>
<dbReference type="Proteomes" id="UP000228503">
    <property type="component" value="Unassembled WGS sequence"/>
</dbReference>
<dbReference type="SUPFAM" id="SSF52266">
    <property type="entry name" value="SGNH hydrolase"/>
    <property type="match status" value="1"/>
</dbReference>
<evidence type="ECO:0000313" key="1">
    <source>
        <dbReference type="EMBL" id="PIZ63400.1"/>
    </source>
</evidence>
<proteinExistence type="predicted"/>
<protein>
    <recommendedName>
        <fullName evidence="3">SGNH hydrolase-type esterase domain-containing protein</fullName>
    </recommendedName>
</protein>
<dbReference type="InterPro" id="IPR036514">
    <property type="entry name" value="SGNH_hydro_sf"/>
</dbReference>
<gene>
    <name evidence="1" type="ORF">COY16_02110</name>
</gene>
<name>A0A2M7U002_9BACT</name>